<gene>
    <name evidence="2" type="ORF">RIL96_04665</name>
</gene>
<feature type="domain" description="NADP-dependent oxidoreductase" evidence="1">
    <location>
        <begin position="32"/>
        <end position="334"/>
    </location>
</feature>
<evidence type="ECO:0000259" key="1">
    <source>
        <dbReference type="Pfam" id="PF00248"/>
    </source>
</evidence>
<name>A0ABU2DR62_9MICC</name>
<keyword evidence="3" id="KW-1185">Reference proteome</keyword>
<comment type="caution">
    <text evidence="2">The sequence shown here is derived from an EMBL/GenBank/DDBJ whole genome shotgun (WGS) entry which is preliminary data.</text>
</comment>
<evidence type="ECO:0000313" key="2">
    <source>
        <dbReference type="EMBL" id="MDR8018855.1"/>
    </source>
</evidence>
<dbReference type="InterPro" id="IPR020471">
    <property type="entry name" value="AKR"/>
</dbReference>
<dbReference type="InterPro" id="IPR023210">
    <property type="entry name" value="NADP_OxRdtase_dom"/>
</dbReference>
<dbReference type="CDD" id="cd19152">
    <property type="entry name" value="AKR_AKR15A"/>
    <property type="match status" value="1"/>
</dbReference>
<dbReference type="InterPro" id="IPR036812">
    <property type="entry name" value="NAD(P)_OxRdtase_dom_sf"/>
</dbReference>
<dbReference type="PANTHER" id="PTHR42686">
    <property type="entry name" value="GH17980P-RELATED"/>
    <property type="match status" value="1"/>
</dbReference>
<dbReference type="Gene3D" id="3.20.20.100">
    <property type="entry name" value="NADP-dependent oxidoreductase domain"/>
    <property type="match status" value="1"/>
</dbReference>
<protein>
    <submittedName>
        <fullName evidence="2">Aldo/keto reductase</fullName>
    </submittedName>
</protein>
<evidence type="ECO:0000313" key="3">
    <source>
        <dbReference type="Proteomes" id="UP001251870"/>
    </source>
</evidence>
<dbReference type="Pfam" id="PF00248">
    <property type="entry name" value="Aldo_ket_red"/>
    <property type="match status" value="1"/>
</dbReference>
<dbReference type="Proteomes" id="UP001251870">
    <property type="component" value="Unassembled WGS sequence"/>
</dbReference>
<dbReference type="SUPFAM" id="SSF51430">
    <property type="entry name" value="NAD(P)-linked oxidoreductase"/>
    <property type="match status" value="1"/>
</dbReference>
<organism evidence="2 3">
    <name type="scientific">Nesterenkonia aerolata</name>
    <dbReference type="NCBI Taxonomy" id="3074079"/>
    <lineage>
        <taxon>Bacteria</taxon>
        <taxon>Bacillati</taxon>
        <taxon>Actinomycetota</taxon>
        <taxon>Actinomycetes</taxon>
        <taxon>Micrococcales</taxon>
        <taxon>Micrococcaceae</taxon>
        <taxon>Nesterenkonia</taxon>
    </lineage>
</organism>
<reference evidence="2 3" key="1">
    <citation type="submission" date="2023-09" db="EMBL/GenBank/DDBJ databases">
        <title>Description of three actinobacteria isolated from air of manufacturing shop in a pharmaceutical factory.</title>
        <authorList>
            <person name="Zhang D.-F."/>
        </authorList>
    </citation>
    <scope>NUCLEOTIDE SEQUENCE [LARGE SCALE GENOMIC DNA]</scope>
    <source>
        <strain evidence="2 3">LY-0111</strain>
    </source>
</reference>
<dbReference type="RefSeq" id="WP_310547842.1">
    <property type="nucleotide sequence ID" value="NZ_JAVKGR010000003.1"/>
</dbReference>
<accession>A0ABU2DR62</accession>
<dbReference type="PANTHER" id="PTHR42686:SF1">
    <property type="entry name" value="GH17980P-RELATED"/>
    <property type="match status" value="1"/>
</dbReference>
<proteinExistence type="predicted"/>
<dbReference type="EMBL" id="JAVKGR010000003">
    <property type="protein sequence ID" value="MDR8018855.1"/>
    <property type="molecule type" value="Genomic_DNA"/>
</dbReference>
<sequence>MTSTHEPNASDTARSEILRRLPAKVRTAFSTLGVGAAQFGNLGRPTEEDSCLQAVELAWERGLRYFDTAPHYGLGLSERRLGRALASRPREESVVSTKVGRLLRENPAPTGSDAHNGFHVPDDLLRVRDYTAEGTLRSLEESLLRLGTDSVDIVWIHDPEEPDDRFDEALTGAVPALERMRDEGVISAWGVGSKDAAMLRRFVDHASPDLLMVSGRYTLLEQEQIGLMSACLREQVGVVAVSVFNSGLLAREEPPAEAWYDYGPAPQHMLDRARELAAVAREHAVTLPGAALAFPMRHPAVVNVMAGMRSPAHVQRNLDLFDTPIPEDFWNDLQARGLLKEDA</sequence>